<proteinExistence type="predicted"/>
<accession>A0A9P1MYD0</accession>
<sequence>MIEKEVALQHVREAIFGEKEKYSAEENKIVERIWKKIENSARTNEISKFEPISIKCTIPAPDDAFNNQNQIKDYEFETQLFHVEKFGPTQLFFDTLNGRSPPNISDAHKSTEDWMNNTNKNNSLPARIKLHRQEGLPISTKRILEQKIIGEKPKPKFRNKKILLLRGENYPVVFMTQDNIPDVEPQHDTPQCVYMEYKNYLEKYLGEGAEKFMSETTFSSYKRFCNFIEEHAAFFPNEESFKSFFNYVTIACNKLNLGVKHEDFTSICEVLRADIRDDLLSGCMSGKLVTSKNSESITFDDVKIKVTDEYTNKIKEQLMKIRIITKSRKKNGKMNFENHYKTLYHYRKHGYNIRSSGPEKSRIEYYLKNYVDDVISKGMLLSVEVNMYTDSTFVEKKYGYVKDSNRKNNLFVATKTYADSKTFIATAHEKEKYQVMNHFNNYPILFDKKSDVAKQLNIKSAKSHPDDVYYGTLTSPLNLK</sequence>
<dbReference type="EMBL" id="CANHGI010000002">
    <property type="protein sequence ID" value="CAI5443363.1"/>
    <property type="molecule type" value="Genomic_DNA"/>
</dbReference>
<dbReference type="AlphaFoldDB" id="A0A9P1MYD0"/>
<organism evidence="1 2">
    <name type="scientific">Caenorhabditis angaria</name>
    <dbReference type="NCBI Taxonomy" id="860376"/>
    <lineage>
        <taxon>Eukaryota</taxon>
        <taxon>Metazoa</taxon>
        <taxon>Ecdysozoa</taxon>
        <taxon>Nematoda</taxon>
        <taxon>Chromadorea</taxon>
        <taxon>Rhabditida</taxon>
        <taxon>Rhabditina</taxon>
        <taxon>Rhabditomorpha</taxon>
        <taxon>Rhabditoidea</taxon>
        <taxon>Rhabditidae</taxon>
        <taxon>Peloderinae</taxon>
        <taxon>Caenorhabditis</taxon>
    </lineage>
</organism>
<name>A0A9P1MYD0_9PELO</name>
<gene>
    <name evidence="1" type="ORF">CAMP_LOCUS6000</name>
</gene>
<protein>
    <submittedName>
        <fullName evidence="1">Uncharacterized protein</fullName>
    </submittedName>
</protein>
<reference evidence="1" key="1">
    <citation type="submission" date="2022-11" db="EMBL/GenBank/DDBJ databases">
        <authorList>
            <person name="Kikuchi T."/>
        </authorList>
    </citation>
    <scope>NUCLEOTIDE SEQUENCE</scope>
    <source>
        <strain evidence="1">PS1010</strain>
    </source>
</reference>
<evidence type="ECO:0000313" key="1">
    <source>
        <dbReference type="EMBL" id="CAI5443363.1"/>
    </source>
</evidence>
<keyword evidence="2" id="KW-1185">Reference proteome</keyword>
<evidence type="ECO:0000313" key="2">
    <source>
        <dbReference type="Proteomes" id="UP001152747"/>
    </source>
</evidence>
<comment type="caution">
    <text evidence="1">The sequence shown here is derived from an EMBL/GenBank/DDBJ whole genome shotgun (WGS) entry which is preliminary data.</text>
</comment>
<dbReference type="Proteomes" id="UP001152747">
    <property type="component" value="Unassembled WGS sequence"/>
</dbReference>